<name>A0AAC9HN40_9PSEU</name>
<feature type="region of interest" description="Disordered" evidence="1">
    <location>
        <begin position="25"/>
        <end position="52"/>
    </location>
</feature>
<evidence type="ECO:0000313" key="4">
    <source>
        <dbReference type="Proteomes" id="UP000095210"/>
    </source>
</evidence>
<evidence type="ECO:0008006" key="5">
    <source>
        <dbReference type="Google" id="ProtNLM"/>
    </source>
</evidence>
<dbReference type="KEGG" id="ahm:TL08_07555"/>
<gene>
    <name evidence="3" type="ORF">TL08_07555</name>
</gene>
<sequence>MRLGTFLLAVVAAFGLAYAAGALTGPIGEAPQPAHEMPADQPGGHRQHDDGR</sequence>
<dbReference type="AlphaFoldDB" id="A0AAC9HN40"/>
<protein>
    <recommendedName>
        <fullName evidence="5">DUF2613 family protein</fullName>
    </recommendedName>
</protein>
<dbReference type="Proteomes" id="UP000095210">
    <property type="component" value="Chromosome"/>
</dbReference>
<evidence type="ECO:0000313" key="3">
    <source>
        <dbReference type="EMBL" id="AOS62329.1"/>
    </source>
</evidence>
<feature type="signal peptide" evidence="2">
    <location>
        <begin position="1"/>
        <end position="19"/>
    </location>
</feature>
<reference evidence="4" key="1">
    <citation type="submission" date="2016-03" db="EMBL/GenBank/DDBJ databases">
        <title>Complete genome sequence of the type strain Actinoalloteichus hymeniacidonis DSM 45092.</title>
        <authorList>
            <person name="Schaffert L."/>
            <person name="Albersmeier A."/>
            <person name="Winkler A."/>
            <person name="Kalinowski J."/>
            <person name="Zotchev S."/>
            <person name="Ruckert C."/>
        </authorList>
    </citation>
    <scope>NUCLEOTIDE SEQUENCE [LARGE SCALE GENOMIC DNA]</scope>
    <source>
        <strain evidence="4">HPA177(T) (DSM 45092(T))</strain>
    </source>
</reference>
<dbReference type="EMBL" id="CP014859">
    <property type="protein sequence ID" value="AOS62329.1"/>
    <property type="molecule type" value="Genomic_DNA"/>
</dbReference>
<evidence type="ECO:0000256" key="1">
    <source>
        <dbReference type="SAM" id="MobiDB-lite"/>
    </source>
</evidence>
<feature type="chain" id="PRO_5041965766" description="DUF2613 family protein" evidence="2">
    <location>
        <begin position="20"/>
        <end position="52"/>
    </location>
</feature>
<keyword evidence="2" id="KW-0732">Signal</keyword>
<accession>A0AAC9HN40</accession>
<organism evidence="3 4">
    <name type="scientific">Actinoalloteichus hymeniacidonis</name>
    <dbReference type="NCBI Taxonomy" id="340345"/>
    <lineage>
        <taxon>Bacteria</taxon>
        <taxon>Bacillati</taxon>
        <taxon>Actinomycetota</taxon>
        <taxon>Actinomycetes</taxon>
        <taxon>Pseudonocardiales</taxon>
        <taxon>Pseudonocardiaceae</taxon>
        <taxon>Actinoalloteichus</taxon>
    </lineage>
</organism>
<evidence type="ECO:0000256" key="2">
    <source>
        <dbReference type="SAM" id="SignalP"/>
    </source>
</evidence>
<proteinExistence type="predicted"/>
<keyword evidence="4" id="KW-1185">Reference proteome</keyword>